<reference evidence="1 2" key="1">
    <citation type="journal article" date="2016" name="Nat. Commun.">
        <title>Thousands of microbial genomes shed light on interconnected biogeochemical processes in an aquifer system.</title>
        <authorList>
            <person name="Anantharaman K."/>
            <person name="Brown C.T."/>
            <person name="Hug L.A."/>
            <person name="Sharon I."/>
            <person name="Castelle C.J."/>
            <person name="Probst A.J."/>
            <person name="Thomas B.C."/>
            <person name="Singh A."/>
            <person name="Wilkins M.J."/>
            <person name="Karaoz U."/>
            <person name="Brodie E.L."/>
            <person name="Williams K.H."/>
            <person name="Hubbard S.S."/>
            <person name="Banfield J.F."/>
        </authorList>
    </citation>
    <scope>NUCLEOTIDE SEQUENCE [LARGE SCALE GENOMIC DNA]</scope>
</reference>
<organism evidence="1 2">
    <name type="scientific">Candidatus Roizmanbacteria bacterium RIFCSPHIGHO2_01_FULL_39_12b</name>
    <dbReference type="NCBI Taxonomy" id="1802030"/>
    <lineage>
        <taxon>Bacteria</taxon>
        <taxon>Candidatus Roizmaniibacteriota</taxon>
    </lineage>
</organism>
<evidence type="ECO:0000313" key="2">
    <source>
        <dbReference type="Proteomes" id="UP000178372"/>
    </source>
</evidence>
<proteinExistence type="predicted"/>
<comment type="caution">
    <text evidence="1">The sequence shown here is derived from an EMBL/GenBank/DDBJ whole genome shotgun (WGS) entry which is preliminary data.</text>
</comment>
<dbReference type="AlphaFoldDB" id="A0A1F7GE26"/>
<evidence type="ECO:0000313" key="1">
    <source>
        <dbReference type="EMBL" id="OGK17137.1"/>
    </source>
</evidence>
<accession>A0A1F7GE26</accession>
<dbReference type="Proteomes" id="UP000178372">
    <property type="component" value="Unassembled WGS sequence"/>
</dbReference>
<name>A0A1F7GE26_9BACT</name>
<dbReference type="EMBL" id="MFZF01000003">
    <property type="protein sequence ID" value="OGK17137.1"/>
    <property type="molecule type" value="Genomic_DNA"/>
</dbReference>
<sequence length="80" mass="9141">MAIDGKWLHRSDVIMIYRNITSKINLYWSWHRSESYEAITTDFVNLIPIIKNNAPSGIATAKQNVGFLYCHAELVSASQQ</sequence>
<gene>
    <name evidence="1" type="ORF">A2690_02070</name>
</gene>
<protein>
    <submittedName>
        <fullName evidence="1">Uncharacterized protein</fullName>
    </submittedName>
</protein>